<feature type="domain" description="CheW-like" evidence="1">
    <location>
        <begin position="18"/>
        <end position="162"/>
    </location>
</feature>
<organism evidence="2 3">
    <name type="scientific">Stenomitos frigidus ULC18</name>
    <dbReference type="NCBI Taxonomy" id="2107698"/>
    <lineage>
        <taxon>Bacteria</taxon>
        <taxon>Bacillati</taxon>
        <taxon>Cyanobacteriota</taxon>
        <taxon>Cyanophyceae</taxon>
        <taxon>Leptolyngbyales</taxon>
        <taxon>Leptolyngbyaceae</taxon>
        <taxon>Stenomitos</taxon>
    </lineage>
</organism>
<dbReference type="EMBL" id="PVWK01000052">
    <property type="protein sequence ID" value="PSB30417.1"/>
    <property type="molecule type" value="Genomic_DNA"/>
</dbReference>
<dbReference type="GO" id="GO:0006935">
    <property type="term" value="P:chemotaxis"/>
    <property type="evidence" value="ECO:0007669"/>
    <property type="project" value="InterPro"/>
</dbReference>
<dbReference type="InterPro" id="IPR036061">
    <property type="entry name" value="CheW-like_dom_sf"/>
</dbReference>
<protein>
    <submittedName>
        <fullName evidence="2">Chemotaxis protein CheW</fullName>
    </submittedName>
</protein>
<dbReference type="PANTHER" id="PTHR22617:SF23">
    <property type="entry name" value="CHEMOTAXIS PROTEIN CHEW"/>
    <property type="match status" value="1"/>
</dbReference>
<reference evidence="2 3" key="2">
    <citation type="submission" date="2018-03" db="EMBL/GenBank/DDBJ databases">
        <title>The ancient ancestry and fast evolution of plastids.</title>
        <authorList>
            <person name="Moore K.R."/>
            <person name="Magnabosco C."/>
            <person name="Momper L."/>
            <person name="Gold D.A."/>
            <person name="Bosak T."/>
            <person name="Fournier G.P."/>
        </authorList>
    </citation>
    <scope>NUCLEOTIDE SEQUENCE [LARGE SCALE GENOMIC DNA]</scope>
    <source>
        <strain evidence="2 3">ULC18</strain>
    </source>
</reference>
<dbReference type="Pfam" id="PF01584">
    <property type="entry name" value="CheW"/>
    <property type="match status" value="1"/>
</dbReference>
<dbReference type="InterPro" id="IPR039315">
    <property type="entry name" value="CheW"/>
</dbReference>
<comment type="caution">
    <text evidence="2">The sequence shown here is derived from an EMBL/GenBank/DDBJ whole genome shotgun (WGS) entry which is preliminary data.</text>
</comment>
<dbReference type="GO" id="GO:0007165">
    <property type="term" value="P:signal transduction"/>
    <property type="evidence" value="ECO:0007669"/>
    <property type="project" value="InterPro"/>
</dbReference>
<dbReference type="PANTHER" id="PTHR22617">
    <property type="entry name" value="CHEMOTAXIS SENSOR HISTIDINE KINASE-RELATED"/>
    <property type="match status" value="1"/>
</dbReference>
<keyword evidence="3" id="KW-1185">Reference proteome</keyword>
<dbReference type="AlphaFoldDB" id="A0A2T1ECD8"/>
<reference evidence="3" key="1">
    <citation type="submission" date="2018-02" db="EMBL/GenBank/DDBJ databases">
        <authorList>
            <person name="Moore K."/>
            <person name="Momper L."/>
        </authorList>
    </citation>
    <scope>NUCLEOTIDE SEQUENCE [LARGE SCALE GENOMIC DNA]</scope>
    <source>
        <strain evidence="3">ULC18</strain>
    </source>
</reference>
<evidence type="ECO:0000259" key="1">
    <source>
        <dbReference type="PROSITE" id="PS50851"/>
    </source>
</evidence>
<dbReference type="OrthoDB" id="456080at2"/>
<accession>A0A2T1ECD8</accession>
<gene>
    <name evidence="2" type="ORF">C7B82_08940</name>
</gene>
<dbReference type="PROSITE" id="PS50851">
    <property type="entry name" value="CHEW"/>
    <property type="match status" value="1"/>
</dbReference>
<dbReference type="Proteomes" id="UP000239576">
    <property type="component" value="Unassembled WGS sequence"/>
</dbReference>
<dbReference type="SMART" id="SM00260">
    <property type="entry name" value="CheW"/>
    <property type="match status" value="1"/>
</dbReference>
<dbReference type="Gene3D" id="2.40.50.180">
    <property type="entry name" value="CheA-289, Domain 4"/>
    <property type="match status" value="1"/>
</dbReference>
<name>A0A2T1ECD8_9CYAN</name>
<dbReference type="GO" id="GO:0005829">
    <property type="term" value="C:cytosol"/>
    <property type="evidence" value="ECO:0007669"/>
    <property type="project" value="TreeGrafter"/>
</dbReference>
<proteinExistence type="predicted"/>
<dbReference type="Gene3D" id="2.30.30.40">
    <property type="entry name" value="SH3 Domains"/>
    <property type="match status" value="1"/>
</dbReference>
<dbReference type="RefSeq" id="WP_106255954.1">
    <property type="nucleotide sequence ID" value="NZ_CAWNSW010000009.1"/>
</dbReference>
<dbReference type="InterPro" id="IPR002545">
    <property type="entry name" value="CheW-lke_dom"/>
</dbReference>
<evidence type="ECO:0000313" key="2">
    <source>
        <dbReference type="EMBL" id="PSB30417.1"/>
    </source>
</evidence>
<sequence>MTVSALTLPSNRQQTVPGEAHLKFLLDPQMPLVLPMKQVQEVLVLSANRLTPMPNMPACVIGLMNRRSRVLWVVDLTRMLGTPPLDLNTQQHSLVIIRPGNIALGVVVQRVEGMVWLTPDQIQPPPSHVPSSLLTYLRGCVLQEQAIWFVLDALSLLQSPVLHNSPALL</sequence>
<evidence type="ECO:0000313" key="3">
    <source>
        <dbReference type="Proteomes" id="UP000239576"/>
    </source>
</evidence>
<dbReference type="SUPFAM" id="SSF50341">
    <property type="entry name" value="CheW-like"/>
    <property type="match status" value="1"/>
</dbReference>